<evidence type="ECO:0000313" key="10">
    <source>
        <dbReference type="EMBL" id="RDB36894.1"/>
    </source>
</evidence>
<evidence type="ECO:0000256" key="9">
    <source>
        <dbReference type="SAM" id="MobiDB-lite"/>
    </source>
</evidence>
<dbReference type="NCBIfam" id="TIGR00029">
    <property type="entry name" value="S20"/>
    <property type="match status" value="1"/>
</dbReference>
<dbReference type="EMBL" id="QOVW01000019">
    <property type="protein sequence ID" value="RDB36894.1"/>
    <property type="molecule type" value="Genomic_DNA"/>
</dbReference>
<dbReference type="Proteomes" id="UP000253934">
    <property type="component" value="Unassembled WGS sequence"/>
</dbReference>
<evidence type="ECO:0000256" key="2">
    <source>
        <dbReference type="ARBA" id="ARBA00007634"/>
    </source>
</evidence>
<gene>
    <name evidence="8" type="primary">rpsT</name>
    <name evidence="10" type="ORF">DCC88_02825</name>
</gene>
<evidence type="ECO:0000256" key="5">
    <source>
        <dbReference type="ARBA" id="ARBA00022980"/>
    </source>
</evidence>
<keyword evidence="6 8" id="KW-0687">Ribonucleoprotein</keyword>
<feature type="compositionally biased region" description="Basic and acidic residues" evidence="9">
    <location>
        <begin position="1"/>
        <end position="18"/>
    </location>
</feature>
<evidence type="ECO:0000313" key="11">
    <source>
        <dbReference type="Proteomes" id="UP000253934"/>
    </source>
</evidence>
<evidence type="ECO:0000256" key="3">
    <source>
        <dbReference type="ARBA" id="ARBA00022730"/>
    </source>
</evidence>
<dbReference type="Gene3D" id="1.20.58.110">
    <property type="entry name" value="Ribosomal protein S20"/>
    <property type="match status" value="1"/>
</dbReference>
<dbReference type="GO" id="GO:0015935">
    <property type="term" value="C:small ribosomal subunit"/>
    <property type="evidence" value="ECO:0007669"/>
    <property type="project" value="TreeGrafter"/>
</dbReference>
<keyword evidence="11" id="KW-1185">Reference proteome</keyword>
<dbReference type="InterPro" id="IPR036510">
    <property type="entry name" value="Ribosomal_bS20_sf"/>
</dbReference>
<evidence type="ECO:0000256" key="7">
    <source>
        <dbReference type="ARBA" id="ARBA00035136"/>
    </source>
</evidence>
<proteinExistence type="inferred from homology"/>
<comment type="function">
    <text evidence="1 8">Binds directly to 16S ribosomal RNA.</text>
</comment>
<dbReference type="PANTHER" id="PTHR33398">
    <property type="entry name" value="30S RIBOSOMAL PROTEIN S20"/>
    <property type="match status" value="1"/>
</dbReference>
<sequence length="90" mass="10335">MANHASSEKRARQAEVRRLRNRSNMSAMKTSVKKVLEAVQKKDFSQIDELLRNAQSTIAKTRQKGTIHKNNMARRISRLNAFVNKARNAQ</sequence>
<dbReference type="HAMAP" id="MF_00500">
    <property type="entry name" value="Ribosomal_bS20"/>
    <property type="match status" value="1"/>
</dbReference>
<comment type="similarity">
    <text evidence="2 8">Belongs to the bacterial ribosomal protein bS20 family.</text>
</comment>
<dbReference type="AlphaFoldDB" id="A0A369KYU4"/>
<feature type="region of interest" description="Disordered" evidence="9">
    <location>
        <begin position="1"/>
        <end position="28"/>
    </location>
</feature>
<keyword evidence="3 8" id="KW-0699">rRNA-binding</keyword>
<dbReference type="GO" id="GO:0006412">
    <property type="term" value="P:translation"/>
    <property type="evidence" value="ECO:0007669"/>
    <property type="project" value="UniProtKB-UniRule"/>
</dbReference>
<organism evidence="10 11">
    <name type="scientific">Spirobacillus cienkowskii</name>
    <dbReference type="NCBI Taxonomy" id="495820"/>
    <lineage>
        <taxon>Bacteria</taxon>
        <taxon>Pseudomonadati</taxon>
        <taxon>Bdellovibrionota</taxon>
        <taxon>Oligoflexia</taxon>
        <taxon>Silvanigrellales</taxon>
        <taxon>Spirobacillus</taxon>
    </lineage>
</organism>
<comment type="caution">
    <text evidence="10">The sequence shown here is derived from an EMBL/GenBank/DDBJ whole genome shotgun (WGS) entry which is preliminary data.</text>
</comment>
<dbReference type="GO" id="GO:0003735">
    <property type="term" value="F:structural constituent of ribosome"/>
    <property type="evidence" value="ECO:0007669"/>
    <property type="project" value="InterPro"/>
</dbReference>
<reference evidence="10" key="1">
    <citation type="submission" date="2018-04" db="EMBL/GenBank/DDBJ databases">
        <title>Draft genome sequence of the Candidatus Spirobacillus cienkowskii, a pathogen of freshwater Daphnia species, reconstructed from hemolymph metagenomic reads.</title>
        <authorList>
            <person name="Bresciani L."/>
            <person name="Lemos L.N."/>
            <person name="Wale N."/>
            <person name="Lin J.Y."/>
            <person name="Fernandes G.R."/>
            <person name="Duffy M.A."/>
            <person name="Rodrigues J.M."/>
        </authorList>
    </citation>
    <scope>NUCLEOTIDE SEQUENCE [LARGE SCALE GENOMIC DNA]</scope>
    <source>
        <strain evidence="10">Binning01</strain>
    </source>
</reference>
<evidence type="ECO:0000256" key="4">
    <source>
        <dbReference type="ARBA" id="ARBA00022884"/>
    </source>
</evidence>
<dbReference type="PANTHER" id="PTHR33398:SF1">
    <property type="entry name" value="SMALL RIBOSOMAL SUBUNIT PROTEIN BS20C"/>
    <property type="match status" value="1"/>
</dbReference>
<evidence type="ECO:0000256" key="6">
    <source>
        <dbReference type="ARBA" id="ARBA00023274"/>
    </source>
</evidence>
<dbReference type="RefSeq" id="WP_338635737.1">
    <property type="nucleotide sequence ID" value="NZ_CP146516.1"/>
</dbReference>
<accession>A0A369KYU4</accession>
<keyword evidence="4 8" id="KW-0694">RNA-binding</keyword>
<evidence type="ECO:0000256" key="8">
    <source>
        <dbReference type="HAMAP-Rule" id="MF_00500"/>
    </source>
</evidence>
<protein>
    <recommendedName>
        <fullName evidence="7 8">Small ribosomal subunit protein bS20</fullName>
    </recommendedName>
</protein>
<dbReference type="InterPro" id="IPR002583">
    <property type="entry name" value="Ribosomal_bS20"/>
</dbReference>
<keyword evidence="5 8" id="KW-0689">Ribosomal protein</keyword>
<dbReference type="GO" id="GO:0070181">
    <property type="term" value="F:small ribosomal subunit rRNA binding"/>
    <property type="evidence" value="ECO:0007669"/>
    <property type="project" value="TreeGrafter"/>
</dbReference>
<evidence type="ECO:0000256" key="1">
    <source>
        <dbReference type="ARBA" id="ARBA00003134"/>
    </source>
</evidence>
<dbReference type="Pfam" id="PF01649">
    <property type="entry name" value="Ribosomal_S20p"/>
    <property type="match status" value="1"/>
</dbReference>
<dbReference type="SUPFAM" id="SSF46992">
    <property type="entry name" value="Ribosomal protein S20"/>
    <property type="match status" value="1"/>
</dbReference>
<name>A0A369KYU4_9BACT</name>